<feature type="domain" description="Helicase ATP-binding" evidence="8">
    <location>
        <begin position="35"/>
        <end position="205"/>
    </location>
</feature>
<evidence type="ECO:0000256" key="6">
    <source>
        <dbReference type="PROSITE-ProRule" id="PRU00552"/>
    </source>
</evidence>
<dbReference type="Pfam" id="PF00270">
    <property type="entry name" value="DEAD"/>
    <property type="match status" value="1"/>
</dbReference>
<dbReference type="Pfam" id="PF00271">
    <property type="entry name" value="Helicase_C"/>
    <property type="match status" value="1"/>
</dbReference>
<keyword evidence="12" id="KW-1185">Reference proteome</keyword>
<gene>
    <name evidence="11" type="ORF">SAMN02745691_01735</name>
</gene>
<sequence length="485" mass="54922">MGKEKFEDFRLSSELLKSISILGYEEPTEVQAQVIPAILGKKDVVVKSQTGSGKTAAFAIPLCELLVWEENSPQALVLEPTRELALQVKKEIFSLGRFKRIKVPVIFGKSNFYNQEKELKQKTHCVVATPGRILDHLERETIDVSKVKYLVIDEADEMFNMGFVEQIEAVIRRLPQERVTVLLSATMPENVAGLCSKYMKDPIYVEIEDQSPALDRIIQERFDVSESDKLKVLKDILVVENPDSCIIFCNTRLQVDEVYEVLTLMDCNCERIHGGMEQSDRMKVMKGFKTGRFRYLIATDVAARGIDVDSITLVINFDVPQDAPVYVHRIGRTGRIGNTGRALTFVAEDERRYLSDIEKYIGKEIPLKERPGQEHVRLGGEEFAMKTMATPEIKEEKNAKLDKDIMRLHINAGRKTKMRPVDIVGTICSIEGLTAEDIGIINIQDISTFVEILNKKGEIVLRELQNKTIKGRIRKVSVADSSKFL</sequence>
<dbReference type="RefSeq" id="WP_073994027.1">
    <property type="nucleotide sequence ID" value="NZ_FQYT01000017.1"/>
</dbReference>
<dbReference type="InterPro" id="IPR012677">
    <property type="entry name" value="Nucleotide-bd_a/b_plait_sf"/>
</dbReference>
<dbReference type="PANTHER" id="PTHR47959">
    <property type="entry name" value="ATP-DEPENDENT RNA HELICASE RHLE-RELATED"/>
    <property type="match status" value="1"/>
</dbReference>
<keyword evidence="2 7" id="KW-0378">Hydrolase</keyword>
<dbReference type="PROSITE" id="PS51192">
    <property type="entry name" value="HELICASE_ATP_BIND_1"/>
    <property type="match status" value="1"/>
</dbReference>
<dbReference type="GO" id="GO:0003676">
    <property type="term" value="F:nucleic acid binding"/>
    <property type="evidence" value="ECO:0007669"/>
    <property type="project" value="InterPro"/>
</dbReference>
<dbReference type="GO" id="GO:0005829">
    <property type="term" value="C:cytosol"/>
    <property type="evidence" value="ECO:0007669"/>
    <property type="project" value="TreeGrafter"/>
</dbReference>
<dbReference type="CDD" id="cd18787">
    <property type="entry name" value="SF2_C_DEAD"/>
    <property type="match status" value="1"/>
</dbReference>
<dbReference type="InterPro" id="IPR005580">
    <property type="entry name" value="DbpA/CsdA_RNA-bd_dom"/>
</dbReference>
<evidence type="ECO:0000256" key="1">
    <source>
        <dbReference type="ARBA" id="ARBA00022741"/>
    </source>
</evidence>
<dbReference type="OrthoDB" id="9805696at2"/>
<dbReference type="Gene3D" id="3.30.70.330">
    <property type="match status" value="1"/>
</dbReference>
<dbReference type="GO" id="GO:0005524">
    <property type="term" value="F:ATP binding"/>
    <property type="evidence" value="ECO:0007669"/>
    <property type="project" value="UniProtKB-KW"/>
</dbReference>
<feature type="short sequence motif" description="Q motif" evidence="6">
    <location>
        <begin position="4"/>
        <end position="32"/>
    </location>
</feature>
<keyword evidence="4 7" id="KW-0067">ATP-binding</keyword>
<keyword evidence="3 7" id="KW-0347">Helicase</keyword>
<dbReference type="InterPro" id="IPR014001">
    <property type="entry name" value="Helicase_ATP-bd"/>
</dbReference>
<proteinExistence type="inferred from homology"/>
<comment type="similarity">
    <text evidence="5 7">Belongs to the DEAD box helicase family.</text>
</comment>
<reference evidence="11 12" key="1">
    <citation type="submission" date="2016-11" db="EMBL/GenBank/DDBJ databases">
        <authorList>
            <person name="Jaros S."/>
            <person name="Januszkiewicz K."/>
            <person name="Wedrychowicz H."/>
        </authorList>
    </citation>
    <scope>NUCLEOTIDE SEQUENCE [LARGE SCALE GENOMIC DNA]</scope>
    <source>
        <strain evidence="11 12">DSM 15970</strain>
    </source>
</reference>
<dbReference type="GO" id="GO:0003724">
    <property type="term" value="F:RNA helicase activity"/>
    <property type="evidence" value="ECO:0007669"/>
    <property type="project" value="InterPro"/>
</dbReference>
<dbReference type="Gene3D" id="3.40.50.300">
    <property type="entry name" value="P-loop containing nucleotide triphosphate hydrolases"/>
    <property type="match status" value="2"/>
</dbReference>
<organism evidence="11 12">
    <name type="scientific">Parasporobacterium paucivorans DSM 15970</name>
    <dbReference type="NCBI Taxonomy" id="1122934"/>
    <lineage>
        <taxon>Bacteria</taxon>
        <taxon>Bacillati</taxon>
        <taxon>Bacillota</taxon>
        <taxon>Clostridia</taxon>
        <taxon>Lachnospirales</taxon>
        <taxon>Lachnospiraceae</taxon>
        <taxon>Parasporobacterium</taxon>
    </lineage>
</organism>
<dbReference type="Proteomes" id="UP000184342">
    <property type="component" value="Unassembled WGS sequence"/>
</dbReference>
<feature type="domain" description="Helicase C-terminal" evidence="9">
    <location>
        <begin position="231"/>
        <end position="378"/>
    </location>
</feature>
<keyword evidence="1 7" id="KW-0547">Nucleotide-binding</keyword>
<dbReference type="InterPro" id="IPR001650">
    <property type="entry name" value="Helicase_C-like"/>
</dbReference>
<name>A0A1M6IAT9_9FIRM</name>
<protein>
    <submittedName>
        <fullName evidence="11">ATP-dependent RNA helicase DbpA</fullName>
    </submittedName>
</protein>
<dbReference type="InterPro" id="IPR014014">
    <property type="entry name" value="RNA_helicase_DEAD_Q_motif"/>
</dbReference>
<evidence type="ECO:0000259" key="10">
    <source>
        <dbReference type="PROSITE" id="PS51195"/>
    </source>
</evidence>
<dbReference type="CDD" id="cd00268">
    <property type="entry name" value="DEADc"/>
    <property type="match status" value="1"/>
</dbReference>
<dbReference type="InterPro" id="IPR000629">
    <property type="entry name" value="RNA-helicase_DEAD-box_CS"/>
</dbReference>
<dbReference type="Pfam" id="PF03880">
    <property type="entry name" value="DbpA"/>
    <property type="match status" value="1"/>
</dbReference>
<dbReference type="InterPro" id="IPR044742">
    <property type="entry name" value="DEAD/DEAH_RhlB"/>
</dbReference>
<dbReference type="PANTHER" id="PTHR47959:SF1">
    <property type="entry name" value="ATP-DEPENDENT RNA HELICASE DBPA"/>
    <property type="match status" value="1"/>
</dbReference>
<dbReference type="PROSITE" id="PS51194">
    <property type="entry name" value="HELICASE_CTER"/>
    <property type="match status" value="1"/>
</dbReference>
<evidence type="ECO:0000256" key="2">
    <source>
        <dbReference type="ARBA" id="ARBA00022801"/>
    </source>
</evidence>
<evidence type="ECO:0000256" key="3">
    <source>
        <dbReference type="ARBA" id="ARBA00022806"/>
    </source>
</evidence>
<evidence type="ECO:0000256" key="7">
    <source>
        <dbReference type="RuleBase" id="RU000492"/>
    </source>
</evidence>
<dbReference type="SUPFAM" id="SSF52540">
    <property type="entry name" value="P-loop containing nucleoside triphosphate hydrolases"/>
    <property type="match status" value="1"/>
</dbReference>
<accession>A0A1M6IAT9</accession>
<dbReference type="AlphaFoldDB" id="A0A1M6IAT9"/>
<evidence type="ECO:0000256" key="5">
    <source>
        <dbReference type="ARBA" id="ARBA00038437"/>
    </source>
</evidence>
<feature type="domain" description="DEAD-box RNA helicase Q" evidence="10">
    <location>
        <begin position="4"/>
        <end position="32"/>
    </location>
</feature>
<dbReference type="SMART" id="SM00490">
    <property type="entry name" value="HELICc"/>
    <property type="match status" value="1"/>
</dbReference>
<dbReference type="SMART" id="SM00487">
    <property type="entry name" value="DEXDc"/>
    <property type="match status" value="1"/>
</dbReference>
<evidence type="ECO:0000256" key="4">
    <source>
        <dbReference type="ARBA" id="ARBA00022840"/>
    </source>
</evidence>
<evidence type="ECO:0000313" key="12">
    <source>
        <dbReference type="Proteomes" id="UP000184342"/>
    </source>
</evidence>
<dbReference type="InterPro" id="IPR027417">
    <property type="entry name" value="P-loop_NTPase"/>
</dbReference>
<dbReference type="InterPro" id="IPR011545">
    <property type="entry name" value="DEAD/DEAH_box_helicase_dom"/>
</dbReference>
<dbReference type="PROSITE" id="PS00039">
    <property type="entry name" value="DEAD_ATP_HELICASE"/>
    <property type="match status" value="1"/>
</dbReference>
<dbReference type="STRING" id="1122934.SAMN02745691_01735"/>
<evidence type="ECO:0000259" key="8">
    <source>
        <dbReference type="PROSITE" id="PS51192"/>
    </source>
</evidence>
<dbReference type="EMBL" id="FQYT01000017">
    <property type="protein sequence ID" value="SHJ31545.1"/>
    <property type="molecule type" value="Genomic_DNA"/>
</dbReference>
<evidence type="ECO:0000313" key="11">
    <source>
        <dbReference type="EMBL" id="SHJ31545.1"/>
    </source>
</evidence>
<evidence type="ECO:0000259" key="9">
    <source>
        <dbReference type="PROSITE" id="PS51194"/>
    </source>
</evidence>
<dbReference type="InterPro" id="IPR050079">
    <property type="entry name" value="DEAD_box_RNA_helicase"/>
</dbReference>
<dbReference type="GO" id="GO:0016787">
    <property type="term" value="F:hydrolase activity"/>
    <property type="evidence" value="ECO:0007669"/>
    <property type="project" value="UniProtKB-KW"/>
</dbReference>
<dbReference type="PROSITE" id="PS51195">
    <property type="entry name" value="Q_MOTIF"/>
    <property type="match status" value="1"/>
</dbReference>